<comment type="caution">
    <text evidence="1">The sequence shown here is derived from an EMBL/GenBank/DDBJ whole genome shotgun (WGS) entry which is preliminary data.</text>
</comment>
<dbReference type="AlphaFoldDB" id="A0A392UAX2"/>
<dbReference type="Proteomes" id="UP000265520">
    <property type="component" value="Unassembled WGS sequence"/>
</dbReference>
<keyword evidence="2" id="KW-1185">Reference proteome</keyword>
<dbReference type="EMBL" id="LXQA010780544">
    <property type="protein sequence ID" value="MCI70679.1"/>
    <property type="molecule type" value="Genomic_DNA"/>
</dbReference>
<reference evidence="1 2" key="1">
    <citation type="journal article" date="2018" name="Front. Plant Sci.">
        <title>Red Clover (Trifolium pratense) and Zigzag Clover (T. medium) - A Picture of Genomic Similarities and Differences.</title>
        <authorList>
            <person name="Dluhosova J."/>
            <person name="Istvanek J."/>
            <person name="Nedelnik J."/>
            <person name="Repkova J."/>
        </authorList>
    </citation>
    <scope>NUCLEOTIDE SEQUENCE [LARGE SCALE GENOMIC DNA]</scope>
    <source>
        <strain evidence="2">cv. 10/8</strain>
        <tissue evidence="1">Leaf</tissue>
    </source>
</reference>
<name>A0A392UAX2_9FABA</name>
<proteinExistence type="predicted"/>
<organism evidence="1 2">
    <name type="scientific">Trifolium medium</name>
    <dbReference type="NCBI Taxonomy" id="97028"/>
    <lineage>
        <taxon>Eukaryota</taxon>
        <taxon>Viridiplantae</taxon>
        <taxon>Streptophyta</taxon>
        <taxon>Embryophyta</taxon>
        <taxon>Tracheophyta</taxon>
        <taxon>Spermatophyta</taxon>
        <taxon>Magnoliopsida</taxon>
        <taxon>eudicotyledons</taxon>
        <taxon>Gunneridae</taxon>
        <taxon>Pentapetalae</taxon>
        <taxon>rosids</taxon>
        <taxon>fabids</taxon>
        <taxon>Fabales</taxon>
        <taxon>Fabaceae</taxon>
        <taxon>Papilionoideae</taxon>
        <taxon>50 kb inversion clade</taxon>
        <taxon>NPAAA clade</taxon>
        <taxon>Hologalegina</taxon>
        <taxon>IRL clade</taxon>
        <taxon>Trifolieae</taxon>
        <taxon>Trifolium</taxon>
    </lineage>
</organism>
<feature type="non-terminal residue" evidence="1">
    <location>
        <position position="60"/>
    </location>
</feature>
<protein>
    <submittedName>
        <fullName evidence="1">Uncharacterized protein</fullName>
    </submittedName>
</protein>
<evidence type="ECO:0000313" key="1">
    <source>
        <dbReference type="EMBL" id="MCI70679.1"/>
    </source>
</evidence>
<evidence type="ECO:0000313" key="2">
    <source>
        <dbReference type="Proteomes" id="UP000265520"/>
    </source>
</evidence>
<sequence>MVEERALSGLSIRSTGYNTETMHIFLANPAVRVLLLHTSSIQTTDIILPASSHIIVAEVM</sequence>
<accession>A0A392UAX2</accession>